<dbReference type="EMBL" id="UGOG01000001">
    <property type="protein sequence ID" value="STX62232.1"/>
    <property type="molecule type" value="Genomic_DNA"/>
</dbReference>
<dbReference type="Pfam" id="PF25967">
    <property type="entry name" value="RND-MFP_C"/>
    <property type="match status" value="1"/>
</dbReference>
<dbReference type="Proteomes" id="UP000054985">
    <property type="component" value="Unassembled WGS sequence"/>
</dbReference>
<feature type="transmembrane region" description="Helical" evidence="4">
    <location>
        <begin position="17"/>
        <end position="37"/>
    </location>
</feature>
<dbReference type="SUPFAM" id="SSF111369">
    <property type="entry name" value="HlyD-like secretion proteins"/>
    <property type="match status" value="1"/>
</dbReference>
<reference evidence="10 12" key="2">
    <citation type="submission" date="2018-06" db="EMBL/GenBank/DDBJ databases">
        <authorList>
            <consortium name="Pathogen Informatics"/>
            <person name="Doyle S."/>
        </authorList>
    </citation>
    <scope>NUCLEOTIDE SEQUENCE [LARGE SCALE GENOMIC DNA]</scope>
    <source>
        <strain evidence="10 12">NCTC12239</strain>
    </source>
</reference>
<dbReference type="Pfam" id="PF25917">
    <property type="entry name" value="BSH_RND"/>
    <property type="match status" value="1"/>
</dbReference>
<evidence type="ECO:0000259" key="8">
    <source>
        <dbReference type="Pfam" id="PF25967"/>
    </source>
</evidence>
<evidence type="ECO:0000256" key="4">
    <source>
        <dbReference type="SAM" id="Phobius"/>
    </source>
</evidence>
<evidence type="ECO:0000256" key="1">
    <source>
        <dbReference type="ARBA" id="ARBA00004196"/>
    </source>
</evidence>
<dbReference type="Pfam" id="PF25876">
    <property type="entry name" value="HH_MFP_RND"/>
    <property type="match status" value="1"/>
</dbReference>
<dbReference type="RefSeq" id="WP_028385323.1">
    <property type="nucleotide sequence ID" value="NZ_CAAAJG010000019.1"/>
</dbReference>
<evidence type="ECO:0000259" key="7">
    <source>
        <dbReference type="Pfam" id="PF25954"/>
    </source>
</evidence>
<evidence type="ECO:0000313" key="10">
    <source>
        <dbReference type="EMBL" id="STX62232.1"/>
    </source>
</evidence>
<dbReference type="STRING" id="39962.Lmor_2564"/>
<dbReference type="AlphaFoldDB" id="A0A378JXL4"/>
<protein>
    <submittedName>
        <fullName evidence="10">Membrane-fusion protein involved in transport</fullName>
    </submittedName>
</protein>
<feature type="domain" description="CusB-like beta-barrel" evidence="7">
    <location>
        <begin position="232"/>
        <end position="303"/>
    </location>
</feature>
<evidence type="ECO:0000313" key="12">
    <source>
        <dbReference type="Proteomes" id="UP000254040"/>
    </source>
</evidence>
<dbReference type="OrthoDB" id="9806939at2"/>
<feature type="domain" description="Multidrug resistance protein MdtA-like alpha-helical hairpin" evidence="5">
    <location>
        <begin position="118"/>
        <end position="179"/>
    </location>
</feature>
<proteinExistence type="inferred from homology"/>
<evidence type="ECO:0000259" key="5">
    <source>
        <dbReference type="Pfam" id="PF25876"/>
    </source>
</evidence>
<dbReference type="NCBIfam" id="TIGR01730">
    <property type="entry name" value="RND_mfp"/>
    <property type="match status" value="1"/>
</dbReference>
<evidence type="ECO:0000313" key="9">
    <source>
        <dbReference type="EMBL" id="KTD31688.1"/>
    </source>
</evidence>
<evidence type="ECO:0000256" key="3">
    <source>
        <dbReference type="ARBA" id="ARBA00022448"/>
    </source>
</evidence>
<evidence type="ECO:0000256" key="2">
    <source>
        <dbReference type="ARBA" id="ARBA00009477"/>
    </source>
</evidence>
<organism evidence="10 12">
    <name type="scientific">Legionella moravica</name>
    <dbReference type="NCBI Taxonomy" id="39962"/>
    <lineage>
        <taxon>Bacteria</taxon>
        <taxon>Pseudomonadati</taxon>
        <taxon>Pseudomonadota</taxon>
        <taxon>Gammaproteobacteria</taxon>
        <taxon>Legionellales</taxon>
        <taxon>Legionellaceae</taxon>
        <taxon>Legionella</taxon>
    </lineage>
</organism>
<dbReference type="Pfam" id="PF25954">
    <property type="entry name" value="Beta-barrel_RND_2"/>
    <property type="match status" value="1"/>
</dbReference>
<keyword evidence="4" id="KW-0472">Membrane</keyword>
<dbReference type="Gene3D" id="2.40.420.20">
    <property type="match status" value="1"/>
</dbReference>
<name>A0A378JXL4_9GAMM</name>
<keyword evidence="4" id="KW-1133">Transmembrane helix</keyword>
<accession>A0A378JXL4</accession>
<keyword evidence="3" id="KW-0813">Transport</keyword>
<dbReference type="GO" id="GO:1990281">
    <property type="term" value="C:efflux pump complex"/>
    <property type="evidence" value="ECO:0007669"/>
    <property type="project" value="TreeGrafter"/>
</dbReference>
<dbReference type="Gene3D" id="2.40.30.170">
    <property type="match status" value="1"/>
</dbReference>
<dbReference type="InterPro" id="IPR058625">
    <property type="entry name" value="MdtA-like_BSH"/>
</dbReference>
<dbReference type="InterPro" id="IPR006143">
    <property type="entry name" value="RND_pump_MFP"/>
</dbReference>
<dbReference type="InterPro" id="IPR058624">
    <property type="entry name" value="MdtA-like_HH"/>
</dbReference>
<gene>
    <name evidence="10" type="primary">bepF_1</name>
    <name evidence="9" type="ORF">Lmor_2564</name>
    <name evidence="10" type="ORF">NCTC12239_01153</name>
</gene>
<dbReference type="Gene3D" id="1.10.287.470">
    <property type="entry name" value="Helix hairpin bin"/>
    <property type="match status" value="1"/>
</dbReference>
<dbReference type="Gene3D" id="2.40.50.100">
    <property type="match status" value="1"/>
</dbReference>
<dbReference type="InterPro" id="IPR058627">
    <property type="entry name" value="MdtA-like_C"/>
</dbReference>
<dbReference type="PANTHER" id="PTHR30469">
    <property type="entry name" value="MULTIDRUG RESISTANCE PROTEIN MDTA"/>
    <property type="match status" value="1"/>
</dbReference>
<comment type="subcellular location">
    <subcellularLocation>
        <location evidence="1">Cell envelope</location>
    </subcellularLocation>
</comment>
<feature type="domain" description="Multidrug resistance protein MdtA-like barrel-sandwich hybrid" evidence="6">
    <location>
        <begin position="80"/>
        <end position="215"/>
    </location>
</feature>
<comment type="similarity">
    <text evidence="2">Belongs to the membrane fusion protein (MFP) (TC 8.A.1) family.</text>
</comment>
<evidence type="ECO:0000259" key="6">
    <source>
        <dbReference type="Pfam" id="PF25917"/>
    </source>
</evidence>
<dbReference type="EMBL" id="LNYN01000035">
    <property type="protein sequence ID" value="KTD31688.1"/>
    <property type="molecule type" value="Genomic_DNA"/>
</dbReference>
<dbReference type="InterPro" id="IPR058792">
    <property type="entry name" value="Beta-barrel_RND_2"/>
</dbReference>
<keyword evidence="11" id="KW-1185">Reference proteome</keyword>
<dbReference type="Proteomes" id="UP000254040">
    <property type="component" value="Unassembled WGS sequence"/>
</dbReference>
<dbReference type="PANTHER" id="PTHR30469:SF37">
    <property type="entry name" value="RAGD PROTEIN"/>
    <property type="match status" value="1"/>
</dbReference>
<reference evidence="9 11" key="1">
    <citation type="submission" date="2015-11" db="EMBL/GenBank/DDBJ databases">
        <title>Genomic analysis of 38 Legionella species identifies large and diverse effector repertoires.</title>
        <authorList>
            <person name="Burstein D."/>
            <person name="Amaro F."/>
            <person name="Zusman T."/>
            <person name="Lifshitz Z."/>
            <person name="Cohen O."/>
            <person name="Gilbert J.A."/>
            <person name="Pupko T."/>
            <person name="Shuman H.A."/>
            <person name="Segal G."/>
        </authorList>
    </citation>
    <scope>NUCLEOTIDE SEQUENCE [LARGE SCALE GENOMIC DNA]</scope>
    <source>
        <strain evidence="9 11">ATCC 43877</strain>
    </source>
</reference>
<sequence length="381" mass="42258">MLKGIKVQSPINKRNPLFVFLVLFFILFFIVIVYRVYSAVILRQQTRADEVSCVKVHITSPLSGTEQIILPGNVQAWHDATIYARTNGYIKNWYVDIGSHVKKGDLLAVIETPELDAQLRQAEADLNTAIANNKIAQSTAKRWMNLVKSNSVSKQERDEKVSDAASKYALEVAARANVDRLKDLVSFERVTAPFDGVITSRTTDIGSLINAGSSDTGLPLFQIAQTNPLRVYVKIPQNYSSRITPDMKVTMTFAEHPGQTFPAQLIKTAQAIDPSTRTLLAQFKAENNNEELLAGSYAEVTFTFTIPKNTFRLPVNTLLFQAQGLQIAVVDNNNRVVLKPITISRDFGDVVEVDEGIKAGERIIINPSDSIINGEHVRVVS</sequence>
<evidence type="ECO:0000313" key="11">
    <source>
        <dbReference type="Proteomes" id="UP000054985"/>
    </source>
</evidence>
<dbReference type="GO" id="GO:0015562">
    <property type="term" value="F:efflux transmembrane transporter activity"/>
    <property type="evidence" value="ECO:0007669"/>
    <property type="project" value="TreeGrafter"/>
</dbReference>
<feature type="domain" description="Multidrug resistance protein MdtA-like C-terminal permuted SH3" evidence="8">
    <location>
        <begin position="329"/>
        <end position="366"/>
    </location>
</feature>
<keyword evidence="4" id="KW-0812">Transmembrane</keyword>